<dbReference type="PIRSF" id="PIRSF031924">
    <property type="entry name" value="Pi-irrepressible_AP"/>
    <property type="match status" value="1"/>
</dbReference>
<keyword evidence="8" id="KW-1185">Reference proteome</keyword>
<proteinExistence type="predicted"/>
<protein>
    <submittedName>
        <fullName evidence="7">Alkaline phosphatase</fullName>
    </submittedName>
</protein>
<comment type="caution">
    <text evidence="7">The sequence shown here is derived from an EMBL/GenBank/DDBJ whole genome shotgun (WGS) entry which is preliminary data.</text>
</comment>
<keyword evidence="3 6" id="KW-0732">Signal</keyword>
<dbReference type="InterPro" id="IPR017850">
    <property type="entry name" value="Alkaline_phosphatase_core_sf"/>
</dbReference>
<dbReference type="CDD" id="cd16016">
    <property type="entry name" value="AP-SPAP"/>
    <property type="match status" value="1"/>
</dbReference>
<organism evidence="7 8">
    <name type="scientific">Rubritalea profundi</name>
    <dbReference type="NCBI Taxonomy" id="1658618"/>
    <lineage>
        <taxon>Bacteria</taxon>
        <taxon>Pseudomonadati</taxon>
        <taxon>Verrucomicrobiota</taxon>
        <taxon>Verrucomicrobiia</taxon>
        <taxon>Verrucomicrobiales</taxon>
        <taxon>Rubritaleaceae</taxon>
        <taxon>Rubritalea</taxon>
    </lineage>
</organism>
<evidence type="ECO:0000256" key="3">
    <source>
        <dbReference type="ARBA" id="ARBA00022729"/>
    </source>
</evidence>
<keyword evidence="1 4" id="KW-0597">Phosphoprotein</keyword>
<feature type="chain" id="PRO_5015714545" evidence="6">
    <location>
        <begin position="22"/>
        <end position="568"/>
    </location>
</feature>
<evidence type="ECO:0000256" key="1">
    <source>
        <dbReference type="ARBA" id="ARBA00022553"/>
    </source>
</evidence>
<evidence type="ECO:0000313" key="8">
    <source>
        <dbReference type="Proteomes" id="UP000239907"/>
    </source>
</evidence>
<dbReference type="Pfam" id="PF01663">
    <property type="entry name" value="Phosphodiest"/>
    <property type="match status" value="1"/>
</dbReference>
<evidence type="ECO:0000256" key="4">
    <source>
        <dbReference type="PIRSR" id="PIRSR031924-50"/>
    </source>
</evidence>
<dbReference type="SUPFAM" id="SSF53649">
    <property type="entry name" value="Alkaline phosphatase-like"/>
    <property type="match status" value="1"/>
</dbReference>
<feature type="signal peptide" evidence="6">
    <location>
        <begin position="1"/>
        <end position="21"/>
    </location>
</feature>
<evidence type="ECO:0000256" key="6">
    <source>
        <dbReference type="SAM" id="SignalP"/>
    </source>
</evidence>
<reference evidence="7 8" key="1">
    <citation type="submission" date="2016-12" db="EMBL/GenBank/DDBJ databases">
        <title>Study of bacterial adaptation to deep sea.</title>
        <authorList>
            <person name="Song J."/>
            <person name="Yoshizawa S."/>
            <person name="Kogure K."/>
        </authorList>
    </citation>
    <scope>NUCLEOTIDE SEQUENCE [LARGE SCALE GENOMIC DNA]</scope>
    <source>
        <strain evidence="7 8">SAORIC-165</strain>
    </source>
</reference>
<dbReference type="InterPro" id="IPR026263">
    <property type="entry name" value="Alkaline_phosphatase_prok"/>
</dbReference>
<accession>A0A2S7TZ72</accession>
<evidence type="ECO:0000313" key="7">
    <source>
        <dbReference type="EMBL" id="PQJ27273.1"/>
    </source>
</evidence>
<dbReference type="Proteomes" id="UP000239907">
    <property type="component" value="Unassembled WGS sequence"/>
</dbReference>
<dbReference type="AlphaFoldDB" id="A0A2S7TZ72"/>
<dbReference type="GO" id="GO:0046872">
    <property type="term" value="F:metal ion binding"/>
    <property type="evidence" value="ECO:0007669"/>
    <property type="project" value="UniProtKB-KW"/>
</dbReference>
<feature type="binding site" evidence="5">
    <location>
        <begin position="177"/>
        <end position="179"/>
    </location>
    <ligand>
        <name>substrate</name>
    </ligand>
</feature>
<keyword evidence="2" id="KW-0479">Metal-binding</keyword>
<dbReference type="PANTHER" id="PTHR10151:SF120">
    <property type="entry name" value="BIS(5'-ADENOSYL)-TRIPHOSPHATASE"/>
    <property type="match status" value="1"/>
</dbReference>
<dbReference type="RefSeq" id="WP_105041754.1">
    <property type="nucleotide sequence ID" value="NZ_MQWA01000001.1"/>
</dbReference>
<name>A0A2S7TZ72_9BACT</name>
<feature type="binding site" evidence="5">
    <location>
        <position position="101"/>
    </location>
    <ligand>
        <name>substrate</name>
    </ligand>
</feature>
<feature type="active site" description="Phosphothreonine intermediate" evidence="4">
    <location>
        <position position="80"/>
    </location>
</feature>
<evidence type="ECO:0000256" key="2">
    <source>
        <dbReference type="ARBA" id="ARBA00022723"/>
    </source>
</evidence>
<gene>
    <name evidence="7" type="ORF">BSZ32_01360</name>
</gene>
<dbReference type="OrthoDB" id="9771966at2"/>
<dbReference type="Gene3D" id="3.30.1360.150">
    <property type="match status" value="1"/>
</dbReference>
<dbReference type="PANTHER" id="PTHR10151">
    <property type="entry name" value="ECTONUCLEOTIDE PYROPHOSPHATASE/PHOSPHODIESTERASE"/>
    <property type="match status" value="1"/>
</dbReference>
<dbReference type="GO" id="GO:0004035">
    <property type="term" value="F:alkaline phosphatase activity"/>
    <property type="evidence" value="ECO:0007669"/>
    <property type="project" value="InterPro"/>
</dbReference>
<dbReference type="Gene3D" id="3.40.720.10">
    <property type="entry name" value="Alkaline Phosphatase, subunit A"/>
    <property type="match status" value="1"/>
</dbReference>
<dbReference type="EMBL" id="MQWA01000001">
    <property type="protein sequence ID" value="PQJ27273.1"/>
    <property type="molecule type" value="Genomic_DNA"/>
</dbReference>
<sequence length="568" mass="62189">MTKHLTLVSMLGVALALPSAAAPSPTHEKPRLIVQITVDQLRGDLPTRYIDRLGKGGLRYLLEKGIHYNNAHHAHANTETIVGHVTLATGAHPAAHGMIGNLWFDRATGATTYNIEDPDYHLLTKGADVDAATEIDPTQKAATSDGRSPKAILTTTFADELAVLTAGKAKIFSVSVKDRGAVSMAGHAGKAFWFSKASNQFVTSSYYYDKYPQWIVDWNAKKLPESYANTAWELMLPIESYLFGDRDDQEWESSLDSYGRTFPHKFTTPKNPYFSTFLTISPVGDEMTTDLAKTVIDKEGLGDDPITDFLGVSYSATDYIGHFFGPSSLEAEDNILRLDRTLADLFAYVDKEVGLENTLIVLSADHGCPESPGYLKSLGIPADYVSPDKWDKKPVIARIKKKFGIEGKMIEGYDHPYIYLTSEIIKDPKIDLAALETMIAKELVAFPSVSYAVPSTSLERGTVPENILTRAVLNNYNPARSGNIYVVFNPGWFINDLDGLSVACVHGSPWRYDTYVPIIFAGNGIKPQKVSRRVHTVDVALTLATAIGTRPPSGAAGEVLLEVVGQKP</sequence>
<dbReference type="InterPro" id="IPR002591">
    <property type="entry name" value="Phosphodiest/P_Trfase"/>
</dbReference>
<evidence type="ECO:0000256" key="5">
    <source>
        <dbReference type="PIRSR" id="PIRSR031924-51"/>
    </source>
</evidence>